<dbReference type="PANTHER" id="PTHR46509">
    <property type="entry name" value="PHOSPHOADENOSINE PHOSPHOSULFATE REDUCTASE"/>
    <property type="match status" value="1"/>
</dbReference>
<organism evidence="4 5">
    <name type="scientific">Marinomonas sargassi</name>
    <dbReference type="NCBI Taxonomy" id="2984494"/>
    <lineage>
        <taxon>Bacteria</taxon>
        <taxon>Pseudomonadati</taxon>
        <taxon>Pseudomonadota</taxon>
        <taxon>Gammaproteobacteria</taxon>
        <taxon>Oceanospirillales</taxon>
        <taxon>Oceanospirillaceae</taxon>
        <taxon>Marinomonas</taxon>
    </lineage>
</organism>
<evidence type="ECO:0000256" key="2">
    <source>
        <dbReference type="ARBA" id="ARBA00024327"/>
    </source>
</evidence>
<dbReference type="Gene3D" id="3.40.50.620">
    <property type="entry name" value="HUPs"/>
    <property type="match status" value="1"/>
</dbReference>
<evidence type="ECO:0000259" key="3">
    <source>
        <dbReference type="Pfam" id="PF01507"/>
    </source>
</evidence>
<accession>A0ABT2YTP8</accession>
<evidence type="ECO:0000256" key="1">
    <source>
        <dbReference type="ARBA" id="ARBA00009732"/>
    </source>
</evidence>
<dbReference type="InterPro" id="IPR014729">
    <property type="entry name" value="Rossmann-like_a/b/a_fold"/>
</dbReference>
<dbReference type="RefSeq" id="WP_263530660.1">
    <property type="nucleotide sequence ID" value="NZ_JAOVZB010000004.1"/>
</dbReference>
<keyword evidence="5" id="KW-1185">Reference proteome</keyword>
<gene>
    <name evidence="4" type="ORF">OFY17_10365</name>
</gene>
<comment type="pathway">
    <text evidence="2">Sulfur metabolism; hydrogen sulfide biosynthesis; sulfite from sulfate.</text>
</comment>
<protein>
    <submittedName>
        <fullName evidence="4">Phosphoadenosine phosphosulfate reductase family protein</fullName>
    </submittedName>
</protein>
<evidence type="ECO:0000313" key="5">
    <source>
        <dbReference type="Proteomes" id="UP001209713"/>
    </source>
</evidence>
<dbReference type="SUPFAM" id="SSF52402">
    <property type="entry name" value="Adenine nucleotide alpha hydrolases-like"/>
    <property type="match status" value="1"/>
</dbReference>
<comment type="similarity">
    <text evidence="1">Belongs to the PAPS reductase family. CysH subfamily.</text>
</comment>
<proteinExistence type="inferred from homology"/>
<evidence type="ECO:0000313" key="4">
    <source>
        <dbReference type="EMBL" id="MCV2403283.1"/>
    </source>
</evidence>
<dbReference type="EMBL" id="JAOVZB010000004">
    <property type="protein sequence ID" value="MCV2403283.1"/>
    <property type="molecule type" value="Genomic_DNA"/>
</dbReference>
<reference evidence="4 5" key="1">
    <citation type="submission" date="2022-10" db="EMBL/GenBank/DDBJ databases">
        <title>Marinomonas transparenta sp. nov. and Marinomonas sargassi sp. nov., isolated from marine alga (Sargassum natans (L.) Gaillon).</title>
        <authorList>
            <person name="Wang Y."/>
        </authorList>
    </citation>
    <scope>NUCLEOTIDE SEQUENCE [LARGE SCALE GENOMIC DNA]</scope>
    <source>
        <strain evidence="4 5">C2222</strain>
    </source>
</reference>
<dbReference type="PANTHER" id="PTHR46509:SF1">
    <property type="entry name" value="PHOSPHOADENOSINE PHOSPHOSULFATE REDUCTASE"/>
    <property type="match status" value="1"/>
</dbReference>
<name>A0ABT2YTP8_9GAMM</name>
<sequence>MIDIQKVNEELSNATPLEIIKWAVSAGKKPMVSTHFGPHEAVVLHTAAAVKKDMTILWADSGYNTRDTYIVAEKLISSLGLQVEVYTPKITATRWDNAFGGVPAVGEERHDEFTANFKLEPFSRGLKEVAPDVWITGVRAEQTEFRKNMDIVSQGADGVIKVAPFLHWKEADMDAYLKEHDLPNVKNYFDPTKGLSNRECGLHTQL</sequence>
<comment type="caution">
    <text evidence="4">The sequence shown here is derived from an EMBL/GenBank/DDBJ whole genome shotgun (WGS) entry which is preliminary data.</text>
</comment>
<dbReference type="Pfam" id="PF01507">
    <property type="entry name" value="PAPS_reduct"/>
    <property type="match status" value="1"/>
</dbReference>
<dbReference type="Proteomes" id="UP001209713">
    <property type="component" value="Unassembled WGS sequence"/>
</dbReference>
<dbReference type="InterPro" id="IPR002500">
    <property type="entry name" value="PAPS_reduct_dom"/>
</dbReference>
<feature type="domain" description="Phosphoadenosine phosphosulphate reductase" evidence="3">
    <location>
        <begin position="30"/>
        <end position="187"/>
    </location>
</feature>